<reference evidence="1 2" key="1">
    <citation type="journal article" date="2019" name="Sci. Rep.">
        <title>Orb-weaving spider Araneus ventricosus genome elucidates the spidroin gene catalogue.</title>
        <authorList>
            <person name="Kono N."/>
            <person name="Nakamura H."/>
            <person name="Ohtoshi R."/>
            <person name="Moran D.A.P."/>
            <person name="Shinohara A."/>
            <person name="Yoshida Y."/>
            <person name="Fujiwara M."/>
            <person name="Mori M."/>
            <person name="Tomita M."/>
            <person name="Arakawa K."/>
        </authorList>
    </citation>
    <scope>NUCLEOTIDE SEQUENCE [LARGE SCALE GENOMIC DNA]</scope>
</reference>
<comment type="caution">
    <text evidence="1">The sequence shown here is derived from an EMBL/GenBank/DDBJ whole genome shotgun (WGS) entry which is preliminary data.</text>
</comment>
<evidence type="ECO:0000313" key="2">
    <source>
        <dbReference type="Proteomes" id="UP000499080"/>
    </source>
</evidence>
<proteinExistence type="predicted"/>
<accession>A0A4Y2P853</accession>
<keyword evidence="2" id="KW-1185">Reference proteome</keyword>
<dbReference type="EMBL" id="BGPR01213143">
    <property type="protein sequence ID" value="GBN46427.1"/>
    <property type="molecule type" value="Genomic_DNA"/>
</dbReference>
<organism evidence="1 2">
    <name type="scientific">Araneus ventricosus</name>
    <name type="common">Orbweaver spider</name>
    <name type="synonym">Epeira ventricosa</name>
    <dbReference type="NCBI Taxonomy" id="182803"/>
    <lineage>
        <taxon>Eukaryota</taxon>
        <taxon>Metazoa</taxon>
        <taxon>Ecdysozoa</taxon>
        <taxon>Arthropoda</taxon>
        <taxon>Chelicerata</taxon>
        <taxon>Arachnida</taxon>
        <taxon>Araneae</taxon>
        <taxon>Araneomorphae</taxon>
        <taxon>Entelegynae</taxon>
        <taxon>Araneoidea</taxon>
        <taxon>Araneidae</taxon>
        <taxon>Araneus</taxon>
    </lineage>
</organism>
<evidence type="ECO:0000313" key="1">
    <source>
        <dbReference type="EMBL" id="GBN46427.1"/>
    </source>
</evidence>
<name>A0A4Y2P853_ARAVE</name>
<gene>
    <name evidence="1" type="ORF">AVEN_73958_1</name>
</gene>
<dbReference type="AlphaFoldDB" id="A0A4Y2P853"/>
<protein>
    <submittedName>
        <fullName evidence="1">Uncharacterized protein</fullName>
    </submittedName>
</protein>
<dbReference type="Proteomes" id="UP000499080">
    <property type="component" value="Unassembled WGS sequence"/>
</dbReference>
<sequence length="107" mass="12154">MAFTRFRAFSRAFSTTSTPWLFSEVLFRRPRPALMQGSHSHRGLSRNQKAAEGRFYIAGIMTAFWQLIFDRATWAISAVSSVALLPVHDFQVIWLISSSNTTVDLTL</sequence>